<sequence length="79" mass="9033">MPDIPSVYKPLAVESPHVPDFWLYRCLRRLGGFLAHVLTLGFTIFLVILLDQEPVSLFSWHPVFMAIAVMFVSSVSYYS</sequence>
<feature type="transmembrane region" description="Helical" evidence="1">
    <location>
        <begin position="57"/>
        <end position="78"/>
    </location>
</feature>
<name>A0A8T2K0T9_9PIPI</name>
<organism evidence="2 3">
    <name type="scientific">Hymenochirus boettgeri</name>
    <name type="common">Congo dwarf clawed frog</name>
    <dbReference type="NCBI Taxonomy" id="247094"/>
    <lineage>
        <taxon>Eukaryota</taxon>
        <taxon>Metazoa</taxon>
        <taxon>Chordata</taxon>
        <taxon>Craniata</taxon>
        <taxon>Vertebrata</taxon>
        <taxon>Euteleostomi</taxon>
        <taxon>Amphibia</taxon>
        <taxon>Batrachia</taxon>
        <taxon>Anura</taxon>
        <taxon>Pipoidea</taxon>
        <taxon>Pipidae</taxon>
        <taxon>Pipinae</taxon>
        <taxon>Hymenochirus</taxon>
    </lineage>
</organism>
<proteinExistence type="predicted"/>
<reference evidence="2" key="1">
    <citation type="thesis" date="2020" institute="ProQuest LLC" country="789 East Eisenhower Parkway, Ann Arbor, MI, USA">
        <title>Comparative Genomics and Chromosome Evolution.</title>
        <authorList>
            <person name="Mudd A.B."/>
        </authorList>
    </citation>
    <scope>NUCLEOTIDE SEQUENCE</scope>
    <source>
        <strain evidence="2">Female2</strain>
        <tissue evidence="2">Blood</tissue>
    </source>
</reference>
<dbReference type="EMBL" id="JAACNH010000002">
    <property type="protein sequence ID" value="KAG8451145.1"/>
    <property type="molecule type" value="Genomic_DNA"/>
</dbReference>
<accession>A0A8T2K0T9</accession>
<protein>
    <submittedName>
        <fullName evidence="2">Uncharacterized protein</fullName>
    </submittedName>
</protein>
<evidence type="ECO:0000256" key="1">
    <source>
        <dbReference type="SAM" id="Phobius"/>
    </source>
</evidence>
<feature type="transmembrane region" description="Helical" evidence="1">
    <location>
        <begin position="30"/>
        <end position="50"/>
    </location>
</feature>
<keyword evidence="3" id="KW-1185">Reference proteome</keyword>
<dbReference type="OrthoDB" id="432881at2759"/>
<gene>
    <name evidence="2" type="ORF">GDO86_003418</name>
</gene>
<evidence type="ECO:0000313" key="2">
    <source>
        <dbReference type="EMBL" id="KAG8451145.1"/>
    </source>
</evidence>
<keyword evidence="1" id="KW-0472">Membrane</keyword>
<comment type="caution">
    <text evidence="2">The sequence shown here is derived from an EMBL/GenBank/DDBJ whole genome shotgun (WGS) entry which is preliminary data.</text>
</comment>
<dbReference type="AlphaFoldDB" id="A0A8T2K0T9"/>
<evidence type="ECO:0000313" key="3">
    <source>
        <dbReference type="Proteomes" id="UP000812440"/>
    </source>
</evidence>
<dbReference type="Proteomes" id="UP000812440">
    <property type="component" value="Chromosome 2"/>
</dbReference>
<keyword evidence="1" id="KW-0812">Transmembrane</keyword>
<keyword evidence="1" id="KW-1133">Transmembrane helix</keyword>